<accession>A0A3B0XP14</accession>
<dbReference type="AlphaFoldDB" id="A0A3B0XP14"/>
<dbReference type="InterPro" id="IPR000644">
    <property type="entry name" value="CBS_dom"/>
</dbReference>
<feature type="domain" description="CBS" evidence="2">
    <location>
        <begin position="125"/>
        <end position="179"/>
    </location>
</feature>
<feature type="domain" description="CBS" evidence="2">
    <location>
        <begin position="49"/>
        <end position="106"/>
    </location>
</feature>
<reference evidence="3" key="1">
    <citation type="submission" date="2018-06" db="EMBL/GenBank/DDBJ databases">
        <authorList>
            <person name="Zhirakovskaya E."/>
        </authorList>
    </citation>
    <scope>NUCLEOTIDE SEQUENCE</scope>
</reference>
<gene>
    <name evidence="3" type="ORF">MNBD_GAMMA10-291</name>
</gene>
<dbReference type="Pfam" id="PF00571">
    <property type="entry name" value="CBS"/>
    <property type="match status" value="2"/>
</dbReference>
<dbReference type="EMBL" id="UOFJ01000411">
    <property type="protein sequence ID" value="VAW69291.1"/>
    <property type="molecule type" value="Genomic_DNA"/>
</dbReference>
<evidence type="ECO:0000313" key="3">
    <source>
        <dbReference type="EMBL" id="VAW69291.1"/>
    </source>
</evidence>
<organism evidence="3">
    <name type="scientific">hydrothermal vent metagenome</name>
    <dbReference type="NCBI Taxonomy" id="652676"/>
    <lineage>
        <taxon>unclassified sequences</taxon>
        <taxon>metagenomes</taxon>
        <taxon>ecological metagenomes</taxon>
    </lineage>
</organism>
<dbReference type="PANTHER" id="PTHR43080">
    <property type="entry name" value="CBS DOMAIN-CONTAINING PROTEIN CBSX3, MITOCHONDRIAL"/>
    <property type="match status" value="1"/>
</dbReference>
<proteinExistence type="predicted"/>
<keyword evidence="1" id="KW-0129">CBS domain</keyword>
<dbReference type="CDD" id="cd04584">
    <property type="entry name" value="CBS_pair_AcuB_like"/>
    <property type="match status" value="1"/>
</dbReference>
<evidence type="ECO:0000256" key="1">
    <source>
        <dbReference type="ARBA" id="ARBA00023122"/>
    </source>
</evidence>
<evidence type="ECO:0000259" key="2">
    <source>
        <dbReference type="PROSITE" id="PS51371"/>
    </source>
</evidence>
<dbReference type="InterPro" id="IPR046342">
    <property type="entry name" value="CBS_dom_sf"/>
</dbReference>
<name>A0A3B0XP14_9ZZZZ</name>
<sequence>MIKITQTTWYYFVNEAKIRFFELIFNQLLSIIQIEFYEILKMKTIRDIMVSNVICVKDSDNVHQARMILKDRKIRHLPVVESDTGDFAGVLTQRSLLNNAFNIVEKFGMSTLEKRELRTAVKEIMTTDCITVPPDMDLMTAGEYFTVKKASCLPVVEDNKLAGLVTSVDFVKLALHLLK</sequence>
<dbReference type="PROSITE" id="PS51371">
    <property type="entry name" value="CBS"/>
    <property type="match status" value="2"/>
</dbReference>
<protein>
    <recommendedName>
        <fullName evidence="2">CBS domain-containing protein</fullName>
    </recommendedName>
</protein>
<dbReference type="SUPFAM" id="SSF54631">
    <property type="entry name" value="CBS-domain pair"/>
    <property type="match status" value="1"/>
</dbReference>
<dbReference type="InterPro" id="IPR051257">
    <property type="entry name" value="Diverse_CBS-Domain"/>
</dbReference>
<dbReference type="SMART" id="SM00116">
    <property type="entry name" value="CBS"/>
    <property type="match status" value="2"/>
</dbReference>
<dbReference type="PANTHER" id="PTHR43080:SF2">
    <property type="entry name" value="CBS DOMAIN-CONTAINING PROTEIN"/>
    <property type="match status" value="1"/>
</dbReference>
<dbReference type="Gene3D" id="3.10.580.10">
    <property type="entry name" value="CBS-domain"/>
    <property type="match status" value="1"/>
</dbReference>